<keyword evidence="6" id="KW-0012">Acyltransferase</keyword>
<sequence>MNKDIYFTEEYAEANEVIEDGRAIHFEIDDENGHLTLNTILREIGIRIDGEKYYDLISPYGYGGPVIHKADDPAALIRTFEEQFTKYCEKNNIVSEFVRFNPLFQNQAPFEDIYDVAYIKDTVGTDLKRFEDPFQSEFSSTARKITRRLLRDGEFTCTLTRGFSDVDSFIDIYTETMMRNHASDFYYFDRSYFYGLKNMFDEELITITVSHEGIPVAMCLYFSSGDIIHEHLKGTRDAYLKHSTCYLMKYEMVKWAEAHGYSLIHYGGGVTNADDDPLLEFKKRFGKNTAFKFHIGKKIWNRRVYDRLCLLNGVQGETEFFPAYRMNDGFRKKEAV</sequence>
<dbReference type="PANTHER" id="PTHR36174:SF1">
    <property type="entry name" value="LIPID II:GLYCINE GLYCYLTRANSFERASE"/>
    <property type="match status" value="1"/>
</dbReference>
<evidence type="ECO:0000256" key="8">
    <source>
        <dbReference type="ARBA" id="ARBA00039074"/>
    </source>
</evidence>
<dbReference type="InterPro" id="IPR016181">
    <property type="entry name" value="Acyl_CoA_acyltransferase"/>
</dbReference>
<dbReference type="InterPro" id="IPR003447">
    <property type="entry name" value="FEMABX"/>
</dbReference>
<dbReference type="InterPro" id="IPR050644">
    <property type="entry name" value="PG_Glycine_Bridge_Synth"/>
</dbReference>
<evidence type="ECO:0000259" key="12">
    <source>
        <dbReference type="Pfam" id="PF13480"/>
    </source>
</evidence>
<evidence type="ECO:0000256" key="7">
    <source>
        <dbReference type="ARBA" id="ARBA00023316"/>
    </source>
</evidence>
<dbReference type="Pfam" id="PF13480">
    <property type="entry name" value="Acetyltransf_6"/>
    <property type="match status" value="1"/>
</dbReference>
<dbReference type="AlphaFoldDB" id="A0A265EAL1"/>
<evidence type="ECO:0000313" key="13">
    <source>
        <dbReference type="EMBL" id="OZT78614.1"/>
    </source>
</evidence>
<protein>
    <recommendedName>
        <fullName evidence="9">Lipid II:glycine glycyltransferase</fullName>
        <ecNumber evidence="8">2.3.2.16</ecNumber>
    </recommendedName>
    <alternativeName>
        <fullName evidence="10">Factor essential for expression of methicillin resistance X</fullName>
    </alternativeName>
</protein>
<evidence type="ECO:0000256" key="3">
    <source>
        <dbReference type="ARBA" id="ARBA00022679"/>
    </source>
</evidence>
<reference evidence="13 14" key="1">
    <citation type="submission" date="2017-07" db="EMBL/GenBank/DDBJ databases">
        <title>Shotgun whole genome sequences of three halophilic bacterial isolates.</title>
        <authorList>
            <person name="Pozzo T."/>
            <person name="Higdon S.M."/>
            <person name="Quillaguaman J."/>
        </authorList>
    </citation>
    <scope>NUCLEOTIDE SEQUENCE [LARGE SCALE GENOMIC DNA]</scope>
    <source>
        <strain evidence="13 14">BU-1</strain>
    </source>
</reference>
<dbReference type="SUPFAM" id="SSF55729">
    <property type="entry name" value="Acyl-CoA N-acyltransferases (Nat)"/>
    <property type="match status" value="1"/>
</dbReference>
<evidence type="ECO:0000256" key="11">
    <source>
        <dbReference type="ARBA" id="ARBA00048654"/>
    </source>
</evidence>
<dbReference type="EC" id="2.3.2.16" evidence="8"/>
<evidence type="ECO:0000256" key="10">
    <source>
        <dbReference type="ARBA" id="ARBA00042933"/>
    </source>
</evidence>
<dbReference type="PANTHER" id="PTHR36174">
    <property type="entry name" value="LIPID II:GLYCINE GLYCYLTRANSFERASE"/>
    <property type="match status" value="1"/>
</dbReference>
<evidence type="ECO:0000256" key="6">
    <source>
        <dbReference type="ARBA" id="ARBA00023315"/>
    </source>
</evidence>
<evidence type="ECO:0000256" key="2">
    <source>
        <dbReference type="ARBA" id="ARBA00009943"/>
    </source>
</evidence>
<accession>A0A265EAL1</accession>
<dbReference type="GO" id="GO:0005737">
    <property type="term" value="C:cytoplasm"/>
    <property type="evidence" value="ECO:0007669"/>
    <property type="project" value="UniProtKB-SubCell"/>
</dbReference>
<evidence type="ECO:0000256" key="9">
    <source>
        <dbReference type="ARBA" id="ARBA00040679"/>
    </source>
</evidence>
<evidence type="ECO:0000256" key="5">
    <source>
        <dbReference type="ARBA" id="ARBA00022984"/>
    </source>
</evidence>
<dbReference type="InterPro" id="IPR038740">
    <property type="entry name" value="BioF2-like_GNAT_dom"/>
</dbReference>
<keyword evidence="7" id="KW-0961">Cell wall biogenesis/degradation</keyword>
<dbReference type="GO" id="GO:0008360">
    <property type="term" value="P:regulation of cell shape"/>
    <property type="evidence" value="ECO:0007669"/>
    <property type="project" value="UniProtKB-KW"/>
</dbReference>
<keyword evidence="4" id="KW-0133">Cell shape</keyword>
<dbReference type="PROSITE" id="PS51191">
    <property type="entry name" value="FEMABX"/>
    <property type="match status" value="1"/>
</dbReference>
<comment type="subcellular location">
    <subcellularLocation>
        <location evidence="1">Cytoplasm</location>
    </subcellularLocation>
</comment>
<dbReference type="RefSeq" id="WP_094905999.1">
    <property type="nucleotide sequence ID" value="NZ_NPEZ01000001.1"/>
</dbReference>
<comment type="caution">
    <text evidence="13">The sequence shown here is derived from an EMBL/GenBank/DDBJ whole genome shotgun (WGS) entry which is preliminary data.</text>
</comment>
<keyword evidence="3 13" id="KW-0808">Transferase</keyword>
<proteinExistence type="inferred from homology"/>
<dbReference type="GO" id="GO:0016755">
    <property type="term" value="F:aminoacyltransferase activity"/>
    <property type="evidence" value="ECO:0007669"/>
    <property type="project" value="InterPro"/>
</dbReference>
<gene>
    <name evidence="13" type="ORF">CFN03_04870</name>
</gene>
<dbReference type="GO" id="GO:0071555">
    <property type="term" value="P:cell wall organization"/>
    <property type="evidence" value="ECO:0007669"/>
    <property type="project" value="UniProtKB-KW"/>
</dbReference>
<comment type="similarity">
    <text evidence="2">Belongs to the FemABX family.</text>
</comment>
<feature type="domain" description="BioF2-like acetyltransferase" evidence="12">
    <location>
        <begin position="139"/>
        <end position="271"/>
    </location>
</feature>
<name>A0A265EAL1_9STAP</name>
<keyword evidence="5" id="KW-0573">Peptidoglycan synthesis</keyword>
<evidence type="ECO:0000256" key="1">
    <source>
        <dbReference type="ARBA" id="ARBA00004496"/>
    </source>
</evidence>
<comment type="catalytic activity">
    <reaction evidence="11">
        <text>beta-D-GlcNAc-(1-&gt;4)-Mur2Ac(oyl-L-Ala-D-isoglutaminyl-L-Lys-D-Ala-D-Ala)-di-trans,octa-cis-undecaprenyl diphosphate + glycyl-tRNA(Gly) = beta-D-GlcNAc-(1-&gt;4)-Mur2Ac(oyl-L-Ala-D-isoglutaminyl-L-Lys-(N(6)-Gly)-D-Ala-D-Ala)-di-trans,octa-cis-undecaprenyl diphosphate + tRNA(Gly) + H(+)</text>
        <dbReference type="Rhea" id="RHEA:30435"/>
        <dbReference type="Rhea" id="RHEA-COMP:9664"/>
        <dbReference type="Rhea" id="RHEA-COMP:9683"/>
        <dbReference type="ChEBI" id="CHEBI:15378"/>
        <dbReference type="ChEBI" id="CHEBI:62233"/>
        <dbReference type="ChEBI" id="CHEBI:62234"/>
        <dbReference type="ChEBI" id="CHEBI:78442"/>
        <dbReference type="ChEBI" id="CHEBI:78522"/>
        <dbReference type="EC" id="2.3.2.16"/>
    </reaction>
</comment>
<dbReference type="Gene3D" id="3.40.630.30">
    <property type="match status" value="1"/>
</dbReference>
<dbReference type="GO" id="GO:0009252">
    <property type="term" value="P:peptidoglycan biosynthetic process"/>
    <property type="evidence" value="ECO:0007669"/>
    <property type="project" value="UniProtKB-KW"/>
</dbReference>
<evidence type="ECO:0000256" key="4">
    <source>
        <dbReference type="ARBA" id="ARBA00022960"/>
    </source>
</evidence>
<evidence type="ECO:0000313" key="14">
    <source>
        <dbReference type="Proteomes" id="UP000216682"/>
    </source>
</evidence>
<dbReference type="EMBL" id="NPEZ01000001">
    <property type="protein sequence ID" value="OZT78614.1"/>
    <property type="molecule type" value="Genomic_DNA"/>
</dbReference>
<organism evidence="13 14">
    <name type="scientific">Salinicoccus roseus</name>
    <dbReference type="NCBI Taxonomy" id="45670"/>
    <lineage>
        <taxon>Bacteria</taxon>
        <taxon>Bacillati</taxon>
        <taxon>Bacillota</taxon>
        <taxon>Bacilli</taxon>
        <taxon>Bacillales</taxon>
        <taxon>Staphylococcaceae</taxon>
        <taxon>Salinicoccus</taxon>
    </lineage>
</organism>
<dbReference type="Proteomes" id="UP000216682">
    <property type="component" value="Unassembled WGS sequence"/>
</dbReference>